<dbReference type="InterPro" id="IPR042859">
    <property type="entry name" value="NOL11"/>
</dbReference>
<dbReference type="InterPro" id="IPR012584">
    <property type="entry name" value="NOL11_N"/>
</dbReference>
<proteinExistence type="predicted"/>
<name>A0AAD9RWZ8_9HYME</name>
<dbReference type="GO" id="GO:0003723">
    <property type="term" value="F:RNA binding"/>
    <property type="evidence" value="ECO:0007669"/>
    <property type="project" value="TreeGrafter"/>
</dbReference>
<dbReference type="GO" id="GO:0005730">
    <property type="term" value="C:nucleolus"/>
    <property type="evidence" value="ECO:0007669"/>
    <property type="project" value="UniProtKB-SubCell"/>
</dbReference>
<comment type="caution">
    <text evidence="9">The sequence shown here is derived from an EMBL/GenBank/DDBJ whole genome shotgun (WGS) entry which is preliminary data.</text>
</comment>
<evidence type="ECO:0000256" key="2">
    <source>
        <dbReference type="ARBA" id="ARBA00022552"/>
    </source>
</evidence>
<feature type="domain" description="Nucleolar protein 11 C-terminal" evidence="8">
    <location>
        <begin position="389"/>
        <end position="607"/>
    </location>
</feature>
<evidence type="ECO:0000256" key="6">
    <source>
        <dbReference type="ARBA" id="ARBA00023242"/>
    </source>
</evidence>
<keyword evidence="10" id="KW-1185">Reference proteome</keyword>
<keyword evidence="2" id="KW-0698">rRNA processing</keyword>
<evidence type="ECO:0000259" key="7">
    <source>
        <dbReference type="Pfam" id="PF08168"/>
    </source>
</evidence>
<organism evidence="9 10">
    <name type="scientific">Odynerus spinipes</name>
    <dbReference type="NCBI Taxonomy" id="1348599"/>
    <lineage>
        <taxon>Eukaryota</taxon>
        <taxon>Metazoa</taxon>
        <taxon>Ecdysozoa</taxon>
        <taxon>Arthropoda</taxon>
        <taxon>Hexapoda</taxon>
        <taxon>Insecta</taxon>
        <taxon>Pterygota</taxon>
        <taxon>Neoptera</taxon>
        <taxon>Endopterygota</taxon>
        <taxon>Hymenoptera</taxon>
        <taxon>Apocrita</taxon>
        <taxon>Aculeata</taxon>
        <taxon>Vespoidea</taxon>
        <taxon>Vespidae</taxon>
        <taxon>Eumeninae</taxon>
        <taxon>Odynerus</taxon>
    </lineage>
</organism>
<keyword evidence="5" id="KW-0804">Transcription</keyword>
<evidence type="ECO:0000313" key="9">
    <source>
        <dbReference type="EMBL" id="KAK2586791.1"/>
    </source>
</evidence>
<comment type="subcellular location">
    <subcellularLocation>
        <location evidence="1">Nucleus</location>
        <location evidence="1">Nucleolus</location>
    </subcellularLocation>
</comment>
<dbReference type="GO" id="GO:0030490">
    <property type="term" value="P:maturation of SSU-rRNA"/>
    <property type="evidence" value="ECO:0007669"/>
    <property type="project" value="InterPro"/>
</dbReference>
<dbReference type="Pfam" id="PF20998">
    <property type="entry name" value="Nol11_C"/>
    <property type="match status" value="1"/>
</dbReference>
<protein>
    <recommendedName>
        <fullName evidence="11">Nucleolar protein 11</fullName>
    </recommendedName>
</protein>
<evidence type="ECO:0000256" key="4">
    <source>
        <dbReference type="ARBA" id="ARBA00023159"/>
    </source>
</evidence>
<accession>A0AAD9RWZ8</accession>
<sequence>MAKLSSYYTLCPLIDQQNLLGVQKDSDPGCAIVTLGRNIVIRYKLQDLKQISSWSSKERLTTQVIYDKTTHRYAAVFNERKIKVWSVEEADLNNVKGYKFQFPFHTILVHDDLPPVLVQQNGATASLEWALQNRKSWCSKGILNSEERLLDCQLIHLNGKTSLCSLTKIDQTYNYIVVELNNDTCLQQLDRIKRIELKRTSEELVAHIVMQSKCNAHLLTLWSHGRLYSHSLIDTTDSEPSTLISVITNIDTKYPVVMTALNETMIAAYGADVSEEGAILMIYNVQFKLVQATQKLKLYTKEAKLWRVEDKLLLAANRHLAVAPYHLAPQRIAAMLGSSVRFKNNHENEEDEVVIVQDSIIAQWEETKQKLSKWLQNDIPQSISKQVLSYISEGLSDARIQEVLIPQLIESKDVVAINWCLNTFKDLPEKLLTDLLAFSLRSSDDVFIPLQNGMSNGTSDRGNLCTRNNFLDKIFSISYSDVFLLSHLKRGLNFNEVLQLLSYLIQKLDTQETINNNSDTLEPSDKQLYEWFSLLLDSHYQHYILSQDSQILNLLNKLNLILEGHFQLLKDLENLRPMLQRIMNGKSLKSSVKNYNKFYSIEEIKFY</sequence>
<evidence type="ECO:0000256" key="3">
    <source>
        <dbReference type="ARBA" id="ARBA00023015"/>
    </source>
</evidence>
<keyword evidence="3" id="KW-0805">Transcription regulation</keyword>
<keyword evidence="4" id="KW-0010">Activator</keyword>
<keyword evidence="6" id="KW-0539">Nucleus</keyword>
<dbReference type="Pfam" id="PF08168">
    <property type="entry name" value="NOL11_N"/>
    <property type="match status" value="1"/>
</dbReference>
<evidence type="ECO:0008006" key="11">
    <source>
        <dbReference type="Google" id="ProtNLM"/>
    </source>
</evidence>
<dbReference type="PANTHER" id="PTHR15633:SF2">
    <property type="entry name" value="NUCLEOLAR PROTEIN 11"/>
    <property type="match status" value="1"/>
</dbReference>
<reference evidence="9" key="1">
    <citation type="submission" date="2021-08" db="EMBL/GenBank/DDBJ databases">
        <authorList>
            <person name="Misof B."/>
            <person name="Oliver O."/>
            <person name="Podsiadlowski L."/>
            <person name="Donath A."/>
            <person name="Peters R."/>
            <person name="Mayer C."/>
            <person name="Rust J."/>
            <person name="Gunkel S."/>
            <person name="Lesny P."/>
            <person name="Martin S."/>
            <person name="Oeyen J.P."/>
            <person name="Petersen M."/>
            <person name="Panagiotis P."/>
            <person name="Wilbrandt J."/>
            <person name="Tanja T."/>
        </authorList>
    </citation>
    <scope>NUCLEOTIDE SEQUENCE</scope>
    <source>
        <strain evidence="9">GBR_01_08_01A</strain>
        <tissue evidence="9">Thorax + abdomen</tissue>
    </source>
</reference>
<dbReference type="InterPro" id="IPR048897">
    <property type="entry name" value="Nol11_C"/>
</dbReference>
<dbReference type="EMBL" id="JAIFRP010000011">
    <property type="protein sequence ID" value="KAK2586791.1"/>
    <property type="molecule type" value="Genomic_DNA"/>
</dbReference>
<evidence type="ECO:0000256" key="1">
    <source>
        <dbReference type="ARBA" id="ARBA00004604"/>
    </source>
</evidence>
<evidence type="ECO:0000313" key="10">
    <source>
        <dbReference type="Proteomes" id="UP001258017"/>
    </source>
</evidence>
<feature type="domain" description="Nucleolar protein 11 N-terminal" evidence="7">
    <location>
        <begin position="1"/>
        <end position="325"/>
    </location>
</feature>
<reference evidence="9" key="2">
    <citation type="journal article" date="2023" name="Commun. Biol.">
        <title>Intrasexual cuticular hydrocarbon dimorphism in a wasp sheds light on hydrocarbon biosynthesis genes in Hymenoptera.</title>
        <authorList>
            <person name="Moris V.C."/>
            <person name="Podsiadlowski L."/>
            <person name="Martin S."/>
            <person name="Oeyen J.P."/>
            <person name="Donath A."/>
            <person name="Petersen M."/>
            <person name="Wilbrandt J."/>
            <person name="Misof B."/>
            <person name="Liedtke D."/>
            <person name="Thamm M."/>
            <person name="Scheiner R."/>
            <person name="Schmitt T."/>
            <person name="Niehuis O."/>
        </authorList>
    </citation>
    <scope>NUCLEOTIDE SEQUENCE</scope>
    <source>
        <strain evidence="9">GBR_01_08_01A</strain>
    </source>
</reference>
<dbReference type="Proteomes" id="UP001258017">
    <property type="component" value="Unassembled WGS sequence"/>
</dbReference>
<dbReference type="PANTHER" id="PTHR15633">
    <property type="entry name" value="NUCLEOLAR PROTEIN 11"/>
    <property type="match status" value="1"/>
</dbReference>
<gene>
    <name evidence="9" type="ORF">KPH14_011816</name>
</gene>
<evidence type="ECO:0000259" key="8">
    <source>
        <dbReference type="Pfam" id="PF20998"/>
    </source>
</evidence>
<dbReference type="AlphaFoldDB" id="A0AAD9RWZ8"/>
<evidence type="ECO:0000256" key="5">
    <source>
        <dbReference type="ARBA" id="ARBA00023163"/>
    </source>
</evidence>